<proteinExistence type="predicted"/>
<reference evidence="1 2" key="1">
    <citation type="submission" date="2019-08" db="EMBL/GenBank/DDBJ databases">
        <title>Whole genome of Aphis craccivora.</title>
        <authorList>
            <person name="Voronova N.V."/>
            <person name="Shulinski R.S."/>
            <person name="Bandarenka Y.V."/>
            <person name="Zhorov D.G."/>
            <person name="Warner D."/>
        </authorList>
    </citation>
    <scope>NUCLEOTIDE SEQUENCE [LARGE SCALE GENOMIC DNA]</scope>
    <source>
        <strain evidence="1">180601</strain>
        <tissue evidence="1">Whole Body</tissue>
    </source>
</reference>
<accession>A0A6G0VGP2</accession>
<feature type="non-terminal residue" evidence="1">
    <location>
        <position position="77"/>
    </location>
</feature>
<evidence type="ECO:0000313" key="1">
    <source>
        <dbReference type="EMBL" id="KAF0682169.1"/>
    </source>
</evidence>
<gene>
    <name evidence="1" type="ORF">FWK35_00037841</name>
</gene>
<protein>
    <submittedName>
        <fullName evidence="1">Uncharacterized protein</fullName>
    </submittedName>
</protein>
<keyword evidence="2" id="KW-1185">Reference proteome</keyword>
<dbReference type="EMBL" id="VUJU01017756">
    <property type="protein sequence ID" value="KAF0682169.1"/>
    <property type="molecule type" value="Genomic_DNA"/>
</dbReference>
<comment type="caution">
    <text evidence="1">The sequence shown here is derived from an EMBL/GenBank/DDBJ whole genome shotgun (WGS) entry which is preliminary data.</text>
</comment>
<dbReference type="AlphaFoldDB" id="A0A6G0VGP2"/>
<organism evidence="1 2">
    <name type="scientific">Aphis craccivora</name>
    <name type="common">Cowpea aphid</name>
    <dbReference type="NCBI Taxonomy" id="307492"/>
    <lineage>
        <taxon>Eukaryota</taxon>
        <taxon>Metazoa</taxon>
        <taxon>Ecdysozoa</taxon>
        <taxon>Arthropoda</taxon>
        <taxon>Hexapoda</taxon>
        <taxon>Insecta</taxon>
        <taxon>Pterygota</taxon>
        <taxon>Neoptera</taxon>
        <taxon>Paraneoptera</taxon>
        <taxon>Hemiptera</taxon>
        <taxon>Sternorrhyncha</taxon>
        <taxon>Aphidomorpha</taxon>
        <taxon>Aphidoidea</taxon>
        <taxon>Aphididae</taxon>
        <taxon>Aphidini</taxon>
        <taxon>Aphis</taxon>
        <taxon>Aphis</taxon>
    </lineage>
</organism>
<sequence>MNHEGFVYKFNEGMRKGIRFSKILQNGTVETIERHTHEPFEQLHKEENLKICFRAILIKRSQKETKKLRLIYDEESM</sequence>
<dbReference type="Proteomes" id="UP000478052">
    <property type="component" value="Unassembled WGS sequence"/>
</dbReference>
<name>A0A6G0VGP2_APHCR</name>
<evidence type="ECO:0000313" key="2">
    <source>
        <dbReference type="Proteomes" id="UP000478052"/>
    </source>
</evidence>